<evidence type="ECO:0000256" key="1">
    <source>
        <dbReference type="SAM" id="Phobius"/>
    </source>
</evidence>
<dbReference type="EMBL" id="WWEQ01000080">
    <property type="protein sequence ID" value="MYM20815.1"/>
    <property type="molecule type" value="Genomic_DNA"/>
</dbReference>
<evidence type="ECO:0000313" key="2">
    <source>
        <dbReference type="EMBL" id="MYM20815.1"/>
    </source>
</evidence>
<keyword evidence="1" id="KW-0472">Membrane</keyword>
<keyword evidence="1" id="KW-0812">Transmembrane</keyword>
<comment type="caution">
    <text evidence="2">The sequence shown here is derived from an EMBL/GenBank/DDBJ whole genome shotgun (WGS) entry which is preliminary data.</text>
</comment>
<proteinExistence type="predicted"/>
<dbReference type="RefSeq" id="WP_160954224.1">
    <property type="nucleotide sequence ID" value="NZ_WWEQ01000080.1"/>
</dbReference>
<feature type="transmembrane region" description="Helical" evidence="1">
    <location>
        <begin position="60"/>
        <end position="83"/>
    </location>
</feature>
<gene>
    <name evidence="2" type="ORF">GSY69_12795</name>
</gene>
<evidence type="ECO:0000313" key="3">
    <source>
        <dbReference type="Proteomes" id="UP000469215"/>
    </source>
</evidence>
<keyword evidence="3" id="KW-1185">Reference proteome</keyword>
<feature type="transmembrane region" description="Helical" evidence="1">
    <location>
        <begin position="173"/>
        <end position="195"/>
    </location>
</feature>
<protein>
    <submittedName>
        <fullName evidence="2">Uncharacterized protein</fullName>
    </submittedName>
</protein>
<feature type="transmembrane region" description="Helical" evidence="1">
    <location>
        <begin position="24"/>
        <end position="48"/>
    </location>
</feature>
<dbReference type="Proteomes" id="UP000469215">
    <property type="component" value="Unassembled WGS sequence"/>
</dbReference>
<organism evidence="2 3">
    <name type="scientific">Brevibacterium rongguiense</name>
    <dbReference type="NCBI Taxonomy" id="2695267"/>
    <lineage>
        <taxon>Bacteria</taxon>
        <taxon>Bacillati</taxon>
        <taxon>Actinomycetota</taxon>
        <taxon>Actinomycetes</taxon>
        <taxon>Micrococcales</taxon>
        <taxon>Brevibacteriaceae</taxon>
        <taxon>Brevibacterium</taxon>
    </lineage>
</organism>
<name>A0A6N9HA00_9MICO</name>
<feature type="transmembrane region" description="Helical" evidence="1">
    <location>
        <begin position="207"/>
        <end position="232"/>
    </location>
</feature>
<reference evidence="2 3" key="1">
    <citation type="submission" date="2020-01" db="EMBL/GenBank/DDBJ databases">
        <authorList>
            <person name="Deng T."/>
        </authorList>
    </citation>
    <scope>NUCLEOTIDE SEQUENCE [LARGE SCALE GENOMIC DNA]</scope>
    <source>
        <strain evidence="2 3">5221</strain>
    </source>
</reference>
<keyword evidence="1" id="KW-1133">Transmembrane helix</keyword>
<dbReference type="AlphaFoldDB" id="A0A6N9HA00"/>
<sequence>MAPRYLYPLAQHPDAPHLLVPSRLFPWVGFGWALGAFLVLPVLALLAIMGGQGSRSQGGAAVSTAALGIVVGIEALMLAWGAVHAVRLVGLHRRLTASLDRIVAPPAHYLEQVRRADADFARRDERAGAIRLLVVCQAWAGRLVDLFARGGPDSDGPYDAHGRVFRAAQAPRTAFLTSAIWLSAWWLLLFGFTAVGSPGGLPALPALGFAHFAVSGLLLAELWIIAGVRFSLDRGIRARLRRLELQRF</sequence>
<accession>A0A6N9HA00</accession>